<dbReference type="Proteomes" id="UP000185109">
    <property type="component" value="Plasmid pRsp8C3b"/>
</dbReference>
<gene>
    <name evidence="2" type="ORF">AM571_PB00234</name>
</gene>
<name>A0A1L5PBH2_RHIET</name>
<proteinExistence type="predicted"/>
<evidence type="ECO:0000313" key="3">
    <source>
        <dbReference type="Proteomes" id="UP000185109"/>
    </source>
</evidence>
<reference evidence="2 3" key="1">
    <citation type="submission" date="2016-09" db="EMBL/GenBank/DDBJ databases">
        <title>The complete genome sequences of Rhizobium gallicum, symbiovars gallicum and phaseoli, symbionts associated to common bean (Phaseolus vulgaris).</title>
        <authorList>
            <person name="Bustos P."/>
            <person name="Santamaria R.I."/>
            <person name="Perez-Carrascal O.M."/>
            <person name="Juarez S."/>
            <person name="Lozano L."/>
            <person name="Martinez-Flores I."/>
            <person name="Martinez-Romero E."/>
            <person name="Cevallos M."/>
            <person name="Romero D."/>
            <person name="Davila G."/>
            <person name="Gonzalez V."/>
        </authorList>
    </citation>
    <scope>NUCLEOTIDE SEQUENCE [LARGE SCALE GENOMIC DNA]</scope>
    <source>
        <strain evidence="2 3">8C-3</strain>
        <plasmid evidence="3">Plasmid prsp8c3b</plasmid>
    </source>
</reference>
<dbReference type="EMBL" id="CP017243">
    <property type="protein sequence ID" value="APO77519.1"/>
    <property type="molecule type" value="Genomic_DNA"/>
</dbReference>
<feature type="compositionally biased region" description="Basic and acidic residues" evidence="1">
    <location>
        <begin position="56"/>
        <end position="69"/>
    </location>
</feature>
<accession>A0A1L5PBH2</accession>
<organism evidence="2 3">
    <name type="scientific">Rhizobium etli 8C-3</name>
    <dbReference type="NCBI Taxonomy" id="538025"/>
    <lineage>
        <taxon>Bacteria</taxon>
        <taxon>Pseudomonadati</taxon>
        <taxon>Pseudomonadota</taxon>
        <taxon>Alphaproteobacteria</taxon>
        <taxon>Hyphomicrobiales</taxon>
        <taxon>Rhizobiaceae</taxon>
        <taxon>Rhizobium/Agrobacterium group</taxon>
        <taxon>Rhizobium</taxon>
    </lineage>
</organism>
<keyword evidence="2" id="KW-0614">Plasmid</keyword>
<evidence type="ECO:0000256" key="1">
    <source>
        <dbReference type="SAM" id="MobiDB-lite"/>
    </source>
</evidence>
<feature type="compositionally biased region" description="Polar residues" evidence="1">
    <location>
        <begin position="39"/>
        <end position="54"/>
    </location>
</feature>
<sequence length="69" mass="7619">MGLLELTHAKSHPNLAMRPCNIDELADSGGASDDVSPGRFNQAQGAAPERTTTVVEFRRDRRLDRPLRC</sequence>
<protein>
    <submittedName>
        <fullName evidence="2">Uncharacterized protein</fullName>
    </submittedName>
</protein>
<evidence type="ECO:0000313" key="2">
    <source>
        <dbReference type="EMBL" id="APO77519.1"/>
    </source>
</evidence>
<feature type="region of interest" description="Disordered" evidence="1">
    <location>
        <begin position="27"/>
        <end position="69"/>
    </location>
</feature>
<dbReference type="AlphaFoldDB" id="A0A1L5PBH2"/>
<geneLocation type="plasmid" evidence="3">
    <name>prsp8c3b</name>
</geneLocation>